<evidence type="ECO:0000313" key="7">
    <source>
        <dbReference type="Proteomes" id="UP000198781"/>
    </source>
</evidence>
<feature type="domain" description="GGDEF" evidence="5">
    <location>
        <begin position="278"/>
        <end position="408"/>
    </location>
</feature>
<evidence type="ECO:0000313" key="6">
    <source>
        <dbReference type="EMBL" id="SDC22218.1"/>
    </source>
</evidence>
<dbReference type="EC" id="2.7.7.65" evidence="1"/>
<dbReference type="AlphaFoldDB" id="A0A1G6JU72"/>
<organism evidence="6 7">
    <name type="scientific">Paracidovorax valerianellae</name>
    <dbReference type="NCBI Taxonomy" id="187868"/>
    <lineage>
        <taxon>Bacteria</taxon>
        <taxon>Pseudomonadati</taxon>
        <taxon>Pseudomonadota</taxon>
        <taxon>Betaproteobacteria</taxon>
        <taxon>Burkholderiales</taxon>
        <taxon>Comamonadaceae</taxon>
        <taxon>Paracidovorax</taxon>
    </lineage>
</organism>
<dbReference type="OrthoDB" id="9813903at2"/>
<name>A0A1G6JU72_9BURK</name>
<evidence type="ECO:0000256" key="4">
    <source>
        <dbReference type="SAM" id="Phobius"/>
    </source>
</evidence>
<proteinExistence type="predicted"/>
<dbReference type="SMART" id="SM00267">
    <property type="entry name" value="GGDEF"/>
    <property type="match status" value="1"/>
</dbReference>
<accession>A0A1G6JU72</accession>
<dbReference type="InterPro" id="IPR050469">
    <property type="entry name" value="Diguanylate_Cyclase"/>
</dbReference>
<dbReference type="GO" id="GO:0052621">
    <property type="term" value="F:diguanylate cyclase activity"/>
    <property type="evidence" value="ECO:0007669"/>
    <property type="project" value="UniProtKB-EC"/>
</dbReference>
<protein>
    <recommendedName>
        <fullName evidence="1">diguanylate cyclase</fullName>
        <ecNumber evidence="1">2.7.7.65</ecNumber>
    </recommendedName>
</protein>
<dbReference type="InterPro" id="IPR000160">
    <property type="entry name" value="GGDEF_dom"/>
</dbReference>
<dbReference type="CDD" id="cd01949">
    <property type="entry name" value="GGDEF"/>
    <property type="match status" value="1"/>
</dbReference>
<evidence type="ECO:0000259" key="5">
    <source>
        <dbReference type="PROSITE" id="PS50887"/>
    </source>
</evidence>
<dbReference type="Pfam" id="PF00990">
    <property type="entry name" value="GGDEF"/>
    <property type="match status" value="1"/>
</dbReference>
<feature type="transmembrane region" description="Helical" evidence="4">
    <location>
        <begin position="192"/>
        <end position="210"/>
    </location>
</feature>
<dbReference type="RefSeq" id="WP_139160292.1">
    <property type="nucleotide sequence ID" value="NZ_FMZC01000001.1"/>
</dbReference>
<keyword evidence="4" id="KW-1133">Transmembrane helix</keyword>
<comment type="catalytic activity">
    <reaction evidence="2">
        <text>2 GTP = 3',3'-c-di-GMP + 2 diphosphate</text>
        <dbReference type="Rhea" id="RHEA:24898"/>
        <dbReference type="ChEBI" id="CHEBI:33019"/>
        <dbReference type="ChEBI" id="CHEBI:37565"/>
        <dbReference type="ChEBI" id="CHEBI:58805"/>
        <dbReference type="EC" id="2.7.7.65"/>
    </reaction>
</comment>
<dbReference type="SUPFAM" id="SSF55073">
    <property type="entry name" value="Nucleotide cyclase"/>
    <property type="match status" value="1"/>
</dbReference>
<feature type="transmembrane region" description="Helical" evidence="4">
    <location>
        <begin position="112"/>
        <end position="131"/>
    </location>
</feature>
<dbReference type="PANTHER" id="PTHR45138:SF9">
    <property type="entry name" value="DIGUANYLATE CYCLASE DGCM-RELATED"/>
    <property type="match status" value="1"/>
</dbReference>
<evidence type="ECO:0000256" key="3">
    <source>
        <dbReference type="SAM" id="MobiDB-lite"/>
    </source>
</evidence>
<keyword evidence="7" id="KW-1185">Reference proteome</keyword>
<reference evidence="6 7" key="1">
    <citation type="submission" date="2016-10" db="EMBL/GenBank/DDBJ databases">
        <authorList>
            <person name="de Groot N.N."/>
        </authorList>
    </citation>
    <scope>NUCLEOTIDE SEQUENCE [LARGE SCALE GENOMIC DNA]</scope>
    <source>
        <strain evidence="6 7">DSM 16619</strain>
    </source>
</reference>
<dbReference type="FunFam" id="3.30.70.270:FF:000001">
    <property type="entry name" value="Diguanylate cyclase domain protein"/>
    <property type="match status" value="1"/>
</dbReference>
<dbReference type="Proteomes" id="UP000198781">
    <property type="component" value="Unassembled WGS sequence"/>
</dbReference>
<feature type="region of interest" description="Disordered" evidence="3">
    <location>
        <begin position="1"/>
        <end position="25"/>
    </location>
</feature>
<feature type="transmembrane region" description="Helical" evidence="4">
    <location>
        <begin position="53"/>
        <end position="75"/>
    </location>
</feature>
<evidence type="ECO:0000256" key="1">
    <source>
        <dbReference type="ARBA" id="ARBA00012528"/>
    </source>
</evidence>
<evidence type="ECO:0000256" key="2">
    <source>
        <dbReference type="ARBA" id="ARBA00034247"/>
    </source>
</evidence>
<feature type="transmembrane region" description="Helical" evidence="4">
    <location>
        <begin position="162"/>
        <end position="180"/>
    </location>
</feature>
<dbReference type="PANTHER" id="PTHR45138">
    <property type="entry name" value="REGULATORY COMPONENTS OF SENSORY TRANSDUCTION SYSTEM"/>
    <property type="match status" value="1"/>
</dbReference>
<keyword evidence="4" id="KW-0472">Membrane</keyword>
<dbReference type="InterPro" id="IPR029787">
    <property type="entry name" value="Nucleotide_cyclase"/>
</dbReference>
<dbReference type="NCBIfam" id="TIGR00254">
    <property type="entry name" value="GGDEF"/>
    <property type="match status" value="1"/>
</dbReference>
<dbReference type="STRING" id="187868.SAMN05192589_101482"/>
<dbReference type="EMBL" id="FMZC01000001">
    <property type="protein sequence ID" value="SDC22218.1"/>
    <property type="molecule type" value="Genomic_DNA"/>
</dbReference>
<feature type="transmembrane region" description="Helical" evidence="4">
    <location>
        <begin position="137"/>
        <end position="155"/>
    </location>
</feature>
<dbReference type="InterPro" id="IPR043128">
    <property type="entry name" value="Rev_trsase/Diguanyl_cyclase"/>
</dbReference>
<keyword evidence="4" id="KW-0812">Transmembrane</keyword>
<dbReference type="Gene3D" id="3.30.70.270">
    <property type="match status" value="1"/>
</dbReference>
<feature type="transmembrane region" description="Helical" evidence="4">
    <location>
        <begin position="81"/>
        <end position="100"/>
    </location>
</feature>
<sequence length="408" mass="43326">MPGGLTRPTTPRESPARRATDGSVPASGGLLGALRHAVLGPGPQMQVHMWQCLIAFGLLCVVAIVQHAEVLLGLIEAPQSHLLTAYTLGTSLLCCGLVRSGLARRMAPGDPALTMVQALLAVTALGWSYAITGPARGALLALLAPLFLLGGMFQLRAAQTRVLMGYWLALVTAVMLWRTSGDAPRYDPRVEVIHWAFSLIVVTAVAALAIRISTLLTRLAAQKASLIEALETSRKLAEHDALTGLLNRRGMAGLLTLHWTVGATAQAPRGVKVPASGAPMAIAMMDIDLFKNVNDTHGHAVGDAVLQRFAQIAQAGVRGRDVLSRWGGEEFLLLMPGTGRDGAMRVLERLRGQIARGEFGALAPGLELTFSAGVAERQAGEPYDAAVERADKALYRAKHNGRNRFEAG</sequence>
<gene>
    <name evidence="6" type="ORF">SAMN05192589_101482</name>
</gene>
<dbReference type="PROSITE" id="PS50887">
    <property type="entry name" value="GGDEF"/>
    <property type="match status" value="1"/>
</dbReference>